<reference evidence="2 3" key="1">
    <citation type="journal article" date="2015" name="PLoS Pathog.">
        <title>Leptomonas seymouri: Adaptations to the Dixenous Life Cycle Analyzed by Genome Sequencing, Transcriptome Profiling and Co-infection with Leishmania donovani.</title>
        <authorList>
            <person name="Kraeva N."/>
            <person name="Butenko A."/>
            <person name="Hlavacova J."/>
            <person name="Kostygov A."/>
            <person name="Myskova J."/>
            <person name="Grybchuk D."/>
            <person name="Lestinova T."/>
            <person name="Votypka J."/>
            <person name="Volf P."/>
            <person name="Opperdoes F."/>
            <person name="Flegontov P."/>
            <person name="Lukes J."/>
            <person name="Yurchenko V."/>
        </authorList>
    </citation>
    <scope>NUCLEOTIDE SEQUENCE [LARGE SCALE GENOMIC DNA]</scope>
    <source>
        <strain evidence="2 3">ATCC 30220</strain>
    </source>
</reference>
<dbReference type="OrthoDB" id="242733at2759"/>
<sequence>MMRRLRLSAAHPRDATRTGMTGFNLLTQELQNKHRLLNSKNLKEGRNNMRVMSDVWGRLSPRRREIYNERARQKNILLHSDPQKKNNTFNLIMRLFGAEKIMLYAGDEAFTALIAKSTMQAMKAKDTKELRAKLMIKDKQTSARKAPCTITSAFRRFTNPHMMFFDSFTEMQRSVAPTRQSAFSAISKLVSLCNVSQSGEEHIIQNFFSLSPEERLLFSPISDLEAPYFEVFCATRCGSMDYKHFNILQLFTTFRGIAVDAPQNPERERVYRSLLGSDRSHDGAYFRARRCLERLETLRSSDCGMYISKQTPSPVKIAPTTYSIEPSWDEVAVATALAETRHKQSVYDDILVRAALLRSPERNKQLGRYRVLLEEREETARSTNKCVAAVLETEQIEGFVQEAVKAAPATKANKLETASLHEGTAKASVKRKTAKRRSRTAPPVRQKSQMGVVVSREVESEAASPVAKPPIPASAKKNAGSAASLKEREERRSAEEAEESGMAEIEIVEAPRKSSKKKSRVQPPSMEPTAEREFGAEDFMAIEEEMEGETAVDNDEAALEEVFAGDRLEEEVPASAKKGKSERRRSARSQLTDPMSILPAKARVQRLITKHSSARKKVLPITTPQPSPYVPPQRNADFAESIRAMLSSSL</sequence>
<feature type="region of interest" description="Disordered" evidence="1">
    <location>
        <begin position="418"/>
        <end position="536"/>
    </location>
</feature>
<organism evidence="2 3">
    <name type="scientific">Leptomonas seymouri</name>
    <dbReference type="NCBI Taxonomy" id="5684"/>
    <lineage>
        <taxon>Eukaryota</taxon>
        <taxon>Discoba</taxon>
        <taxon>Euglenozoa</taxon>
        <taxon>Kinetoplastea</taxon>
        <taxon>Metakinetoplastina</taxon>
        <taxon>Trypanosomatida</taxon>
        <taxon>Trypanosomatidae</taxon>
        <taxon>Leishmaniinae</taxon>
        <taxon>Leptomonas</taxon>
    </lineage>
</organism>
<evidence type="ECO:0000313" key="2">
    <source>
        <dbReference type="EMBL" id="KPI88510.1"/>
    </source>
</evidence>
<dbReference type="AlphaFoldDB" id="A0A0N1HZB6"/>
<evidence type="ECO:0000313" key="3">
    <source>
        <dbReference type="Proteomes" id="UP000038009"/>
    </source>
</evidence>
<feature type="region of interest" description="Disordered" evidence="1">
    <location>
        <begin position="615"/>
        <end position="634"/>
    </location>
</feature>
<accession>A0A0N1HZB6</accession>
<gene>
    <name evidence="2" type="ORF">ABL78_2406</name>
</gene>
<feature type="compositionally biased region" description="Basic residues" evidence="1">
    <location>
        <begin position="577"/>
        <end position="587"/>
    </location>
</feature>
<feature type="compositionally biased region" description="Basic and acidic residues" evidence="1">
    <location>
        <begin position="485"/>
        <end position="495"/>
    </location>
</feature>
<dbReference type="EMBL" id="LJSK01000048">
    <property type="protein sequence ID" value="KPI88510.1"/>
    <property type="molecule type" value="Genomic_DNA"/>
</dbReference>
<protein>
    <submittedName>
        <fullName evidence="2">Uncharacterized protein</fullName>
    </submittedName>
</protein>
<dbReference type="Proteomes" id="UP000038009">
    <property type="component" value="Unassembled WGS sequence"/>
</dbReference>
<feature type="compositionally biased region" description="Low complexity" evidence="1">
    <location>
        <begin position="473"/>
        <end position="484"/>
    </location>
</feature>
<evidence type="ECO:0000256" key="1">
    <source>
        <dbReference type="SAM" id="MobiDB-lite"/>
    </source>
</evidence>
<proteinExistence type="predicted"/>
<dbReference type="VEuPathDB" id="TriTrypDB:Lsey_0048_0300"/>
<feature type="region of interest" description="Disordered" evidence="1">
    <location>
        <begin position="563"/>
        <end position="598"/>
    </location>
</feature>
<comment type="caution">
    <text evidence="2">The sequence shown here is derived from an EMBL/GenBank/DDBJ whole genome shotgun (WGS) entry which is preliminary data.</text>
</comment>
<name>A0A0N1HZB6_LEPSE</name>
<dbReference type="OMA" id="RDGIYFR"/>
<keyword evidence="3" id="KW-1185">Reference proteome</keyword>
<feature type="compositionally biased region" description="Basic residues" evidence="1">
    <location>
        <begin position="428"/>
        <end position="439"/>
    </location>
</feature>